<keyword evidence="6" id="KW-0630">Potassium</keyword>
<evidence type="ECO:0000259" key="12">
    <source>
        <dbReference type="PROSITE" id="PS51201"/>
    </source>
</evidence>
<dbReference type="Pfam" id="PF02254">
    <property type="entry name" value="TrkA_N"/>
    <property type="match status" value="1"/>
</dbReference>
<dbReference type="GO" id="GO:0015297">
    <property type="term" value="F:antiporter activity"/>
    <property type="evidence" value="ECO:0007669"/>
    <property type="project" value="UniProtKB-KW"/>
</dbReference>
<dbReference type="Gene3D" id="3.40.50.720">
    <property type="entry name" value="NAD(P)-binding Rossmann-like Domain"/>
    <property type="match status" value="1"/>
</dbReference>
<dbReference type="Pfam" id="PF00999">
    <property type="entry name" value="Na_H_Exchanger"/>
    <property type="match status" value="1"/>
</dbReference>
<feature type="compositionally biased region" description="Basic and acidic residues" evidence="10">
    <location>
        <begin position="649"/>
        <end position="688"/>
    </location>
</feature>
<dbReference type="GO" id="GO:1902600">
    <property type="term" value="P:proton transmembrane transport"/>
    <property type="evidence" value="ECO:0007669"/>
    <property type="project" value="InterPro"/>
</dbReference>
<name>A0A7S2ZR36_9RHOD</name>
<proteinExistence type="predicted"/>
<gene>
    <name evidence="13" type="ORF">RMAR00112_LOCUS14861</name>
</gene>
<protein>
    <recommendedName>
        <fullName evidence="12">RCK N-terminal domain-containing protein</fullName>
    </recommendedName>
</protein>
<dbReference type="Gene3D" id="1.20.1530.20">
    <property type="match status" value="1"/>
</dbReference>
<dbReference type="EMBL" id="HBHW01019256">
    <property type="protein sequence ID" value="CAE0046882.1"/>
    <property type="molecule type" value="Transcribed_RNA"/>
</dbReference>
<evidence type="ECO:0000256" key="8">
    <source>
        <dbReference type="ARBA" id="ARBA00023065"/>
    </source>
</evidence>
<feature type="transmembrane region" description="Helical" evidence="11">
    <location>
        <begin position="373"/>
        <end position="393"/>
    </location>
</feature>
<keyword evidence="9 11" id="KW-0472">Membrane</keyword>
<dbReference type="InterPro" id="IPR038770">
    <property type="entry name" value="Na+/solute_symporter_sf"/>
</dbReference>
<feature type="transmembrane region" description="Helical" evidence="11">
    <location>
        <begin position="253"/>
        <end position="280"/>
    </location>
</feature>
<dbReference type="InterPro" id="IPR003148">
    <property type="entry name" value="RCK_N"/>
</dbReference>
<comment type="subcellular location">
    <subcellularLocation>
        <location evidence="1">Membrane</location>
        <topology evidence="1">Multi-pass membrane protein</topology>
    </subcellularLocation>
</comment>
<feature type="domain" description="RCK N-terminal" evidence="12">
    <location>
        <begin position="487"/>
        <end position="606"/>
    </location>
</feature>
<keyword evidence="8" id="KW-0406">Ion transport</keyword>
<evidence type="ECO:0000313" key="13">
    <source>
        <dbReference type="EMBL" id="CAE0046882.1"/>
    </source>
</evidence>
<evidence type="ECO:0000256" key="1">
    <source>
        <dbReference type="ARBA" id="ARBA00004141"/>
    </source>
</evidence>
<dbReference type="PANTHER" id="PTHR46157:SF4">
    <property type="entry name" value="K(+) EFFLUX ANTIPORTER 3, CHLOROPLASTIC"/>
    <property type="match status" value="1"/>
</dbReference>
<dbReference type="AlphaFoldDB" id="A0A7S2ZR36"/>
<dbReference type="GO" id="GO:0006813">
    <property type="term" value="P:potassium ion transport"/>
    <property type="evidence" value="ECO:0007669"/>
    <property type="project" value="UniProtKB-KW"/>
</dbReference>
<feature type="transmembrane region" description="Helical" evidence="11">
    <location>
        <begin position="155"/>
        <end position="180"/>
    </location>
</feature>
<feature type="transmembrane region" description="Helical" evidence="11">
    <location>
        <begin position="435"/>
        <end position="452"/>
    </location>
</feature>
<evidence type="ECO:0000256" key="6">
    <source>
        <dbReference type="ARBA" id="ARBA00022958"/>
    </source>
</evidence>
<accession>A0A7S2ZR36</accession>
<sequence>MERGSVCGFSVAVVDRAPCRVGAGTSFRPRLENTYASSFVPRRVRWPGLSSFQVPTRGSSRPSRGWQCIDVGFLGGLEETIELLIATAVVVPIFKRLNLSPILGFLSAGVALGPHGLRVITDVADISQIADIGVLFLLFEMGLELSIDRLRKLRVYAFGLGTLQMAFTSAALAAGALFMGAGISEALVVGSSLSLSSSAFVLQLLAERKEQATRYATAAYGILLLQDIAVVPLLVLVPLLSTTEWSGFREIEGLFVAVAATAAKALAAVVGVVVVGGTVLRPVFRFVSESRSSEAFTSVVLGTVLGAGLVTDALGLSMTLGAFIAGVLLSESSYRSKIKVDIEPFRGLLLGLFFITTGMSMDLSVFAEQPVEITALIVSLIGVKASTLALLSLPFNLTTAESTKLGLILGQGGEFGFVIFALANKLGFLPDDVNKILVVVIVSSMALTPAMAEAGARLAPFIQASVPSKETEAGAEVVVPSQTLLQKDVVIIVGYGAVGKVVVDMLTRKFIPFIVIDRDEDLIRDASVKGLPCVCADAEKPDFLAEARVSSPTAVVLTMNSGHIAIDVVANIRSEIPEIPIYVRAHDIENMKQLSNLGVVATYPETFETSLLLGQRVLRGYGIAAQDAKAIAKVLRNEWVGEEVDENDGVGKEASPVERGDSTHKEPAELVIVESEKQHDNPSNQKKE</sequence>
<feature type="transmembrane region" description="Helical" evidence="11">
    <location>
        <begin position="346"/>
        <end position="367"/>
    </location>
</feature>
<evidence type="ECO:0000256" key="2">
    <source>
        <dbReference type="ARBA" id="ARBA00022448"/>
    </source>
</evidence>
<dbReference type="GO" id="GO:0016020">
    <property type="term" value="C:membrane"/>
    <property type="evidence" value="ECO:0007669"/>
    <property type="project" value="UniProtKB-SubCell"/>
</dbReference>
<keyword evidence="4" id="KW-0633">Potassium transport</keyword>
<feature type="transmembrane region" description="Helical" evidence="11">
    <location>
        <begin position="292"/>
        <end position="310"/>
    </location>
</feature>
<evidence type="ECO:0000256" key="3">
    <source>
        <dbReference type="ARBA" id="ARBA00022449"/>
    </source>
</evidence>
<evidence type="ECO:0000256" key="7">
    <source>
        <dbReference type="ARBA" id="ARBA00022989"/>
    </source>
</evidence>
<feature type="transmembrane region" description="Helical" evidence="11">
    <location>
        <begin position="186"/>
        <end position="206"/>
    </location>
</feature>
<reference evidence="13" key="1">
    <citation type="submission" date="2021-01" db="EMBL/GenBank/DDBJ databases">
        <authorList>
            <person name="Corre E."/>
            <person name="Pelletier E."/>
            <person name="Niang G."/>
            <person name="Scheremetjew M."/>
            <person name="Finn R."/>
            <person name="Kale V."/>
            <person name="Holt S."/>
            <person name="Cochrane G."/>
            <person name="Meng A."/>
            <person name="Brown T."/>
            <person name="Cohen L."/>
        </authorList>
    </citation>
    <scope>NUCLEOTIDE SEQUENCE</scope>
    <source>
        <strain evidence="13">CCMP 769</strain>
    </source>
</reference>
<keyword evidence="3" id="KW-0050">Antiport</keyword>
<feature type="transmembrane region" description="Helical" evidence="11">
    <location>
        <begin position="218"/>
        <end position="241"/>
    </location>
</feature>
<evidence type="ECO:0000256" key="10">
    <source>
        <dbReference type="SAM" id="MobiDB-lite"/>
    </source>
</evidence>
<keyword evidence="5 11" id="KW-0812">Transmembrane</keyword>
<evidence type="ECO:0000256" key="9">
    <source>
        <dbReference type="ARBA" id="ARBA00023136"/>
    </source>
</evidence>
<dbReference type="PROSITE" id="PS51201">
    <property type="entry name" value="RCK_N"/>
    <property type="match status" value="1"/>
</dbReference>
<keyword evidence="7 11" id="KW-1133">Transmembrane helix</keyword>
<evidence type="ECO:0000256" key="4">
    <source>
        <dbReference type="ARBA" id="ARBA00022538"/>
    </source>
</evidence>
<evidence type="ECO:0000256" key="11">
    <source>
        <dbReference type="SAM" id="Phobius"/>
    </source>
</evidence>
<feature type="transmembrane region" description="Helical" evidence="11">
    <location>
        <begin position="405"/>
        <end position="423"/>
    </location>
</feature>
<dbReference type="SUPFAM" id="SSF51735">
    <property type="entry name" value="NAD(P)-binding Rossmann-fold domains"/>
    <property type="match status" value="1"/>
</dbReference>
<dbReference type="InterPro" id="IPR036291">
    <property type="entry name" value="NAD(P)-bd_dom_sf"/>
</dbReference>
<dbReference type="PANTHER" id="PTHR46157">
    <property type="entry name" value="K(+) EFFLUX ANTIPORTER 3, CHLOROPLASTIC"/>
    <property type="match status" value="1"/>
</dbReference>
<evidence type="ECO:0000256" key="5">
    <source>
        <dbReference type="ARBA" id="ARBA00022692"/>
    </source>
</evidence>
<dbReference type="InterPro" id="IPR006153">
    <property type="entry name" value="Cation/H_exchanger_TM"/>
</dbReference>
<organism evidence="13">
    <name type="scientific">Rhodosorus marinus</name>
    <dbReference type="NCBI Taxonomy" id="101924"/>
    <lineage>
        <taxon>Eukaryota</taxon>
        <taxon>Rhodophyta</taxon>
        <taxon>Stylonematophyceae</taxon>
        <taxon>Stylonematales</taxon>
        <taxon>Stylonemataceae</taxon>
        <taxon>Rhodosorus</taxon>
    </lineage>
</organism>
<keyword evidence="2" id="KW-0813">Transport</keyword>
<feature type="region of interest" description="Disordered" evidence="10">
    <location>
        <begin position="643"/>
        <end position="688"/>
    </location>
</feature>